<evidence type="ECO:0000313" key="7">
    <source>
        <dbReference type="Proteomes" id="UP000324800"/>
    </source>
</evidence>
<feature type="domain" description="Protein kinase" evidence="5">
    <location>
        <begin position="12"/>
        <end position="182"/>
    </location>
</feature>
<dbReference type="InterPro" id="IPR017441">
    <property type="entry name" value="Protein_kinase_ATP_BS"/>
</dbReference>
<protein>
    <recommendedName>
        <fullName evidence="5">Protein kinase domain-containing protein</fullName>
    </recommendedName>
</protein>
<dbReference type="InterPro" id="IPR011009">
    <property type="entry name" value="Kinase-like_dom_sf"/>
</dbReference>
<dbReference type="Pfam" id="PF00069">
    <property type="entry name" value="Pkinase"/>
    <property type="match status" value="1"/>
</dbReference>
<accession>A0A5J4V7A5</accession>
<dbReference type="AlphaFoldDB" id="A0A5J4V7A5"/>
<dbReference type="GO" id="GO:0010506">
    <property type="term" value="P:regulation of autophagy"/>
    <property type="evidence" value="ECO:0007669"/>
    <property type="project" value="InterPro"/>
</dbReference>
<keyword evidence="4" id="KW-0808">Transferase</keyword>
<dbReference type="GO" id="GO:0004674">
    <property type="term" value="F:protein serine/threonine kinase activity"/>
    <property type="evidence" value="ECO:0007669"/>
    <property type="project" value="UniProtKB-KW"/>
</dbReference>
<keyword evidence="4" id="KW-0418">Kinase</keyword>
<dbReference type="GO" id="GO:0005524">
    <property type="term" value="F:ATP binding"/>
    <property type="evidence" value="ECO:0007669"/>
    <property type="project" value="UniProtKB-UniRule"/>
</dbReference>
<dbReference type="InterPro" id="IPR000719">
    <property type="entry name" value="Prot_kinase_dom"/>
</dbReference>
<evidence type="ECO:0000256" key="3">
    <source>
        <dbReference type="PROSITE-ProRule" id="PRU10141"/>
    </source>
</evidence>
<keyword evidence="1 3" id="KW-0547">Nucleotide-binding</keyword>
<dbReference type="InterPro" id="IPR008271">
    <property type="entry name" value="Ser/Thr_kinase_AS"/>
</dbReference>
<dbReference type="InterPro" id="IPR045269">
    <property type="entry name" value="Atg1-like"/>
</dbReference>
<dbReference type="Gene3D" id="1.10.510.10">
    <property type="entry name" value="Transferase(Phosphotransferase) domain 1"/>
    <property type="match status" value="1"/>
</dbReference>
<dbReference type="SUPFAM" id="SSF56112">
    <property type="entry name" value="Protein kinase-like (PK-like)"/>
    <property type="match status" value="1"/>
</dbReference>
<sequence length="182" mass="20422">MEDLRLLQSQGFHVLKTLGQGAYGRVYLASHPELGEIAAKVLSNEKFDANEWNVAGILNQEQAQICPYIIRNILAKQFQEMTVILIEYANMKSLTNLVKNSKESISINLLRVIMHQLLEGMKAIHSVNLIHRDIKTDNILMHCTDPNKGVLLKITDFGLTKLIQKDDLAKSSAPELMIKGKG</sequence>
<dbReference type="PANTHER" id="PTHR24348">
    <property type="entry name" value="SERINE/THREONINE-PROTEIN KINASE UNC-51-RELATED"/>
    <property type="match status" value="1"/>
</dbReference>
<comment type="similarity">
    <text evidence="4">Belongs to the protein kinase superfamily.</text>
</comment>
<dbReference type="EMBL" id="SNRW01009389">
    <property type="protein sequence ID" value="KAA6378081.1"/>
    <property type="molecule type" value="Genomic_DNA"/>
</dbReference>
<dbReference type="SMART" id="SM00220">
    <property type="entry name" value="S_TKc"/>
    <property type="match status" value="1"/>
</dbReference>
<dbReference type="Proteomes" id="UP000324800">
    <property type="component" value="Unassembled WGS sequence"/>
</dbReference>
<name>A0A5J4V7A5_9EUKA</name>
<dbReference type="OrthoDB" id="6513151at2759"/>
<dbReference type="CDD" id="cd00180">
    <property type="entry name" value="PKc"/>
    <property type="match status" value="1"/>
</dbReference>
<evidence type="ECO:0000256" key="1">
    <source>
        <dbReference type="ARBA" id="ARBA00022741"/>
    </source>
</evidence>
<keyword evidence="2 3" id="KW-0067">ATP-binding</keyword>
<comment type="caution">
    <text evidence="6">The sequence shown here is derived from an EMBL/GenBank/DDBJ whole genome shotgun (WGS) entry which is preliminary data.</text>
</comment>
<dbReference type="PROSITE" id="PS00108">
    <property type="entry name" value="PROTEIN_KINASE_ST"/>
    <property type="match status" value="1"/>
</dbReference>
<evidence type="ECO:0000256" key="4">
    <source>
        <dbReference type="RuleBase" id="RU000304"/>
    </source>
</evidence>
<proteinExistence type="inferred from homology"/>
<dbReference type="PANTHER" id="PTHR24348:SF68">
    <property type="entry name" value="SERINE_THREONINE-PROTEIN KINASE ATG1C"/>
    <property type="match status" value="1"/>
</dbReference>
<evidence type="ECO:0000259" key="5">
    <source>
        <dbReference type="PROSITE" id="PS50011"/>
    </source>
</evidence>
<dbReference type="PROSITE" id="PS50011">
    <property type="entry name" value="PROTEIN_KINASE_DOM"/>
    <property type="match status" value="1"/>
</dbReference>
<feature type="binding site" evidence="3">
    <location>
        <position position="40"/>
    </location>
    <ligand>
        <name>ATP</name>
        <dbReference type="ChEBI" id="CHEBI:30616"/>
    </ligand>
</feature>
<reference evidence="6 7" key="1">
    <citation type="submission" date="2019-03" db="EMBL/GenBank/DDBJ databases">
        <title>Single cell metagenomics reveals metabolic interactions within the superorganism composed of flagellate Streblomastix strix and complex community of Bacteroidetes bacteria on its surface.</title>
        <authorList>
            <person name="Treitli S.C."/>
            <person name="Kolisko M."/>
            <person name="Husnik F."/>
            <person name="Keeling P."/>
            <person name="Hampl V."/>
        </authorList>
    </citation>
    <scope>NUCLEOTIDE SEQUENCE [LARGE SCALE GENOMIC DNA]</scope>
    <source>
        <strain evidence="6">ST1C</strain>
    </source>
</reference>
<evidence type="ECO:0000313" key="6">
    <source>
        <dbReference type="EMBL" id="KAA6378081.1"/>
    </source>
</evidence>
<dbReference type="PROSITE" id="PS00107">
    <property type="entry name" value="PROTEIN_KINASE_ATP"/>
    <property type="match status" value="1"/>
</dbReference>
<feature type="non-terminal residue" evidence="6">
    <location>
        <position position="182"/>
    </location>
</feature>
<gene>
    <name evidence="6" type="ORF">EZS28_026391</name>
</gene>
<organism evidence="6 7">
    <name type="scientific">Streblomastix strix</name>
    <dbReference type="NCBI Taxonomy" id="222440"/>
    <lineage>
        <taxon>Eukaryota</taxon>
        <taxon>Metamonada</taxon>
        <taxon>Preaxostyla</taxon>
        <taxon>Oxymonadida</taxon>
        <taxon>Streblomastigidae</taxon>
        <taxon>Streblomastix</taxon>
    </lineage>
</organism>
<keyword evidence="4" id="KW-0723">Serine/threonine-protein kinase</keyword>
<evidence type="ECO:0000256" key="2">
    <source>
        <dbReference type="ARBA" id="ARBA00022840"/>
    </source>
</evidence>
<dbReference type="GO" id="GO:0005737">
    <property type="term" value="C:cytoplasm"/>
    <property type="evidence" value="ECO:0007669"/>
    <property type="project" value="TreeGrafter"/>
</dbReference>